<evidence type="ECO:0000313" key="2">
    <source>
        <dbReference type="Proteomes" id="UP000255201"/>
    </source>
</evidence>
<evidence type="ECO:0000313" key="1">
    <source>
        <dbReference type="EMBL" id="STE55125.1"/>
    </source>
</evidence>
<sequence length="150" mass="16879">MATAIGIFMNQAVNMLSTSVNRHSAKSGMSGKQLLDANKRAAHSEFYSMGGMGDYAPITPLWRWQKIFFPDASTAFVFVIWKLVTGTRNCWITLNPALSGQMTPGLSTMYASIQLRCCLIRSGVTPSVRQHRKDTLIYEEKRRYLLRQPA</sequence>
<dbReference type="Proteomes" id="UP000255201">
    <property type="component" value="Unassembled WGS sequence"/>
</dbReference>
<organism evidence="1 2">
    <name type="scientific">Escherichia coli</name>
    <dbReference type="NCBI Taxonomy" id="562"/>
    <lineage>
        <taxon>Bacteria</taxon>
        <taxon>Pseudomonadati</taxon>
        <taxon>Pseudomonadota</taxon>
        <taxon>Gammaproteobacteria</taxon>
        <taxon>Enterobacterales</taxon>
        <taxon>Enterobacteriaceae</taxon>
        <taxon>Escherichia</taxon>
    </lineage>
</organism>
<dbReference type="EMBL" id="UFZL01000001">
    <property type="protein sequence ID" value="STE55125.1"/>
    <property type="molecule type" value="Genomic_DNA"/>
</dbReference>
<dbReference type="AlphaFoldDB" id="A0A376J420"/>
<protein>
    <submittedName>
        <fullName evidence="1">Uncharacterized protein</fullName>
    </submittedName>
</protein>
<name>A0A376J420_ECOLX</name>
<proteinExistence type="predicted"/>
<gene>
    <name evidence="1" type="ORF">NCTC10764_01662</name>
</gene>
<reference evidence="1 2" key="1">
    <citation type="submission" date="2018-06" db="EMBL/GenBank/DDBJ databases">
        <authorList>
            <consortium name="Pathogen Informatics"/>
            <person name="Doyle S."/>
        </authorList>
    </citation>
    <scope>NUCLEOTIDE SEQUENCE [LARGE SCALE GENOMIC DNA]</scope>
    <source>
        <strain evidence="1 2">NCTC10764</strain>
    </source>
</reference>
<accession>A0A376J420</accession>